<dbReference type="Proteomes" id="UP000053176">
    <property type="component" value="Unassembled WGS sequence"/>
</dbReference>
<comment type="caution">
    <text evidence="1">The sequence shown here is derived from an EMBL/GenBank/DDBJ whole genome shotgun (WGS) entry which is preliminary data.</text>
</comment>
<gene>
    <name evidence="1" type="ORF">AU467_19300</name>
</gene>
<evidence type="ECO:0000313" key="1">
    <source>
        <dbReference type="EMBL" id="KUM26877.1"/>
    </source>
</evidence>
<accession>A0A101KTS3</accession>
<protein>
    <recommendedName>
        <fullName evidence="3">DUF2971 domain-containing protein</fullName>
    </recommendedName>
</protein>
<sequence>MESVYYQTKHELKMTERSFRRYTNLAATLHILRNRCLTLLSPETWDDKNDAFFMAEYKRIMNVRSVLAICLAVREETYHHWQVFSRGADGVCIEFDADKLLEAFDHAAGVRHKSVRYELLQDVRTMNDVDVERLPFMKRWPYGDESEYRAVYVDEKVEKPSHDVPIAIGSINRITLSPWLAPALVPAVKETIKSLQGCSNLKVYRSTLIDNRQWKKLTGRVAVPIAP</sequence>
<organism evidence="1 2">
    <name type="scientific">Rhizobium loti</name>
    <name type="common">Mesorhizobium loti</name>
    <dbReference type="NCBI Taxonomy" id="381"/>
    <lineage>
        <taxon>Bacteria</taxon>
        <taxon>Pseudomonadati</taxon>
        <taxon>Pseudomonadota</taxon>
        <taxon>Alphaproteobacteria</taxon>
        <taxon>Hyphomicrobiales</taxon>
        <taxon>Phyllobacteriaceae</taxon>
        <taxon>Mesorhizobium</taxon>
    </lineage>
</organism>
<proteinExistence type="predicted"/>
<reference evidence="1 2" key="1">
    <citation type="submission" date="2015-12" db="EMBL/GenBank/DDBJ databases">
        <title>Draft genome sequence of Mesorhizobium sp. UFLA 01-765, a multitolerant efficient symbiont and plant-growth promoting strain isolated from Zn-mining soil using Leucaena leucocephala as a trap plant.</title>
        <authorList>
            <person name="Rangel W.M."/>
            <person name="Thijs S."/>
            <person name="Longatti S.M."/>
            <person name="Moreira F.M."/>
            <person name="Weyens N."/>
            <person name="Vangronsveld J."/>
            <person name="Van Hamme J.D."/>
            <person name="Bottos E.M."/>
            <person name="Rineau F."/>
        </authorList>
    </citation>
    <scope>NUCLEOTIDE SEQUENCE [LARGE SCALE GENOMIC DNA]</scope>
    <source>
        <strain evidence="1 2">UFLA 01-765</strain>
    </source>
</reference>
<dbReference type="AlphaFoldDB" id="A0A101KTS3"/>
<evidence type="ECO:0000313" key="2">
    <source>
        <dbReference type="Proteomes" id="UP000053176"/>
    </source>
</evidence>
<name>A0A101KTS3_RHILI</name>
<evidence type="ECO:0008006" key="3">
    <source>
        <dbReference type="Google" id="ProtNLM"/>
    </source>
</evidence>
<dbReference type="EMBL" id="LPWA01000101">
    <property type="protein sequence ID" value="KUM26877.1"/>
    <property type="molecule type" value="Genomic_DNA"/>
</dbReference>